<dbReference type="Proteomes" id="UP000177027">
    <property type="component" value="Unassembled WGS sequence"/>
</dbReference>
<feature type="transmembrane region" description="Helical" evidence="5">
    <location>
        <begin position="292"/>
        <end position="313"/>
    </location>
</feature>
<evidence type="ECO:0000256" key="4">
    <source>
        <dbReference type="SAM" id="MobiDB-lite"/>
    </source>
</evidence>
<feature type="compositionally biased region" description="Low complexity" evidence="4">
    <location>
        <begin position="666"/>
        <end position="694"/>
    </location>
</feature>
<dbReference type="PROSITE" id="PS50005">
    <property type="entry name" value="TPR"/>
    <property type="match status" value="2"/>
</dbReference>
<evidence type="ECO:0000256" key="2">
    <source>
        <dbReference type="ARBA" id="ARBA00022803"/>
    </source>
</evidence>
<feature type="transmembrane region" description="Helical" evidence="5">
    <location>
        <begin position="12"/>
        <end position="32"/>
    </location>
</feature>
<keyword evidence="1" id="KW-0677">Repeat</keyword>
<feature type="compositionally biased region" description="Basic and acidic residues" evidence="4">
    <location>
        <begin position="652"/>
        <end position="664"/>
    </location>
</feature>
<evidence type="ECO:0000313" key="7">
    <source>
        <dbReference type="Proteomes" id="UP000177027"/>
    </source>
</evidence>
<feature type="region of interest" description="Disordered" evidence="4">
    <location>
        <begin position="622"/>
        <end position="694"/>
    </location>
</feature>
<proteinExistence type="predicted"/>
<feature type="repeat" description="TPR" evidence="3">
    <location>
        <begin position="570"/>
        <end position="603"/>
    </location>
</feature>
<feature type="transmembrane region" description="Helical" evidence="5">
    <location>
        <begin position="200"/>
        <end position="221"/>
    </location>
</feature>
<feature type="transmembrane region" description="Helical" evidence="5">
    <location>
        <begin position="334"/>
        <end position="362"/>
    </location>
</feature>
<dbReference type="SMART" id="SM00028">
    <property type="entry name" value="TPR"/>
    <property type="match status" value="3"/>
</dbReference>
<evidence type="ECO:0000256" key="1">
    <source>
        <dbReference type="ARBA" id="ARBA00022737"/>
    </source>
</evidence>
<evidence type="ECO:0000256" key="3">
    <source>
        <dbReference type="PROSITE-ProRule" id="PRU00339"/>
    </source>
</evidence>
<dbReference type="InterPro" id="IPR019734">
    <property type="entry name" value="TPR_rpt"/>
</dbReference>
<feature type="transmembrane region" description="Helical" evidence="5">
    <location>
        <begin position="94"/>
        <end position="115"/>
    </location>
</feature>
<gene>
    <name evidence="6" type="ORF">A3D06_02135</name>
</gene>
<dbReference type="PANTHER" id="PTHR22904">
    <property type="entry name" value="TPR REPEAT CONTAINING PROTEIN"/>
    <property type="match status" value="1"/>
</dbReference>
<reference evidence="6 7" key="1">
    <citation type="journal article" date="2016" name="Nat. Commun.">
        <title>Thousands of microbial genomes shed light on interconnected biogeochemical processes in an aquifer system.</title>
        <authorList>
            <person name="Anantharaman K."/>
            <person name="Brown C.T."/>
            <person name="Hug L.A."/>
            <person name="Sharon I."/>
            <person name="Castelle C.J."/>
            <person name="Probst A.J."/>
            <person name="Thomas B.C."/>
            <person name="Singh A."/>
            <person name="Wilkins M.J."/>
            <person name="Karaoz U."/>
            <person name="Brodie E.L."/>
            <person name="Williams K.H."/>
            <person name="Hubbard S.S."/>
            <person name="Banfield J.F."/>
        </authorList>
    </citation>
    <scope>NUCLEOTIDE SEQUENCE [LARGE SCALE GENOMIC DNA]</scope>
</reference>
<dbReference type="SUPFAM" id="SSF48452">
    <property type="entry name" value="TPR-like"/>
    <property type="match status" value="1"/>
</dbReference>
<keyword evidence="5" id="KW-0812">Transmembrane</keyword>
<keyword evidence="5" id="KW-1133">Transmembrane helix</keyword>
<protein>
    <submittedName>
        <fullName evidence="6">Uncharacterized protein</fullName>
    </submittedName>
</protein>
<feature type="transmembrane region" description="Helical" evidence="5">
    <location>
        <begin position="170"/>
        <end position="193"/>
    </location>
</feature>
<name>A0A1F7HBF8_9BACT</name>
<comment type="caution">
    <text evidence="6">The sequence shown here is derived from an EMBL/GenBank/DDBJ whole genome shotgun (WGS) entry which is preliminary data.</text>
</comment>
<dbReference type="Pfam" id="PF07719">
    <property type="entry name" value="TPR_2"/>
    <property type="match status" value="1"/>
</dbReference>
<organism evidence="6 7">
    <name type="scientific">Candidatus Roizmanbacteria bacterium RIFCSPHIGHO2_02_FULL_40_9</name>
    <dbReference type="NCBI Taxonomy" id="1802042"/>
    <lineage>
        <taxon>Bacteria</taxon>
        <taxon>Candidatus Roizmaniibacteriota</taxon>
    </lineage>
</organism>
<feature type="transmembrane region" description="Helical" evidence="5">
    <location>
        <begin position="382"/>
        <end position="405"/>
    </location>
</feature>
<dbReference type="Pfam" id="PF13181">
    <property type="entry name" value="TPR_8"/>
    <property type="match status" value="1"/>
</dbReference>
<dbReference type="Gene3D" id="1.25.40.10">
    <property type="entry name" value="Tetratricopeptide repeat domain"/>
    <property type="match status" value="1"/>
</dbReference>
<keyword evidence="2 3" id="KW-0802">TPR repeat</keyword>
<evidence type="ECO:0000313" key="6">
    <source>
        <dbReference type="EMBL" id="OGK28629.1"/>
    </source>
</evidence>
<dbReference type="InterPro" id="IPR011990">
    <property type="entry name" value="TPR-like_helical_dom_sf"/>
</dbReference>
<feature type="transmembrane region" description="Helical" evidence="5">
    <location>
        <begin position="38"/>
        <end position="57"/>
    </location>
</feature>
<sequence>MITLLKNLQKNLIRTVVFLTPLFFLPFTQEFFQTNKFYLLAGLLLILFILSALRLFFERKITIDRSPFDKTLVLVGVASGLSVLMASINKFQALTALPMGLAPLVVLLGLFYYFNNYEESTKDNRELFNILKISTIIAAVISIIFFFQPLKNAQLDPSLGFLKSPVFSVIGNQIDSLVFFGFFLLGSLGFIFISKKNERLNHALFGGVMLIAVVLGIFAIIKPNQNPADKIQFPPASISWLTSVETLKNPLTAAFGFGVDNFSSVFSRVKTPVYNNTDYWQVNFSQSRSALLHLWTEAGLVGLAVFLLLWVYIIRELHGLYKDKDRQFYSLLVLAAYVGLIFLLLPASFLNWFLLIILLVMISSASRAHEESSKVVVDLKHIPLVYILLSAFFLIISVSSGYLLSKTYRAEFYFKKSIDAIRTNRGQDVYSNMLQAIRLNPYIEKYHFQFSQLNLLLANNLAKKKDLTDQDRQTITQFIQQAIAEGKRLVQLNPTKSTSWANLALIYRNIINIAQGAESWATAAYERATLLDPSNPILRVNLGGVYYSLKNYDLAQRSFEQAVVLKRDWANAHYNLAWSLYQNGKYQQAVLTLQNVLALLPDRNSDDYKNVQKNLEEFKKKLPKAVEPSATQGGELKLQTPPAPVLSPPLDLPKESGPDQELKKTQQQAPQPSVSPTPTVSVTGTVSVSPTGGQ</sequence>
<accession>A0A1F7HBF8</accession>
<feature type="transmembrane region" description="Helical" evidence="5">
    <location>
        <begin position="127"/>
        <end position="150"/>
    </location>
</feature>
<keyword evidence="5" id="KW-0472">Membrane</keyword>
<feature type="repeat" description="TPR" evidence="3">
    <location>
        <begin position="536"/>
        <end position="569"/>
    </location>
</feature>
<feature type="compositionally biased region" description="Pro residues" evidence="4">
    <location>
        <begin position="641"/>
        <end position="651"/>
    </location>
</feature>
<dbReference type="GO" id="GO:0051879">
    <property type="term" value="F:Hsp90 protein binding"/>
    <property type="evidence" value="ECO:0007669"/>
    <property type="project" value="TreeGrafter"/>
</dbReference>
<feature type="transmembrane region" description="Helical" evidence="5">
    <location>
        <begin position="69"/>
        <end position="88"/>
    </location>
</feature>
<dbReference type="EMBL" id="MFZS01000035">
    <property type="protein sequence ID" value="OGK28629.1"/>
    <property type="molecule type" value="Genomic_DNA"/>
</dbReference>
<dbReference type="AlphaFoldDB" id="A0A1F7HBF8"/>
<dbReference type="PANTHER" id="PTHR22904:SF523">
    <property type="entry name" value="STRESS-INDUCED-PHOSPHOPROTEIN 1"/>
    <property type="match status" value="1"/>
</dbReference>
<evidence type="ECO:0000256" key="5">
    <source>
        <dbReference type="SAM" id="Phobius"/>
    </source>
</evidence>
<dbReference type="InterPro" id="IPR013105">
    <property type="entry name" value="TPR_2"/>
</dbReference>